<dbReference type="Proteomes" id="UP000281553">
    <property type="component" value="Unassembled WGS sequence"/>
</dbReference>
<evidence type="ECO:0000313" key="3">
    <source>
        <dbReference type="Proteomes" id="UP000281553"/>
    </source>
</evidence>
<dbReference type="OrthoDB" id="63891at2759"/>
<reference evidence="2 3" key="1">
    <citation type="submission" date="2018-11" db="EMBL/GenBank/DDBJ databases">
        <authorList>
            <consortium name="Pathogen Informatics"/>
        </authorList>
    </citation>
    <scope>NUCLEOTIDE SEQUENCE [LARGE SCALE GENOMIC DNA]</scope>
</reference>
<sequence length="315" mass="34657">MTQHSGAGHADSHKSTRNSPSLHHPAVEHAMDVVGNDGRIVDFPSQADWIPDSQLKNVRHHPTYLPTAKQFLKHSFDSHAYCRYIPASRRSQSLWVQPFKFHATAIAGAAGAVQIAALNALKININDLLQVPFRDIAPDVCTSFRRSLNLLLDCLLLALCADLTTIQLLALQCLQGLFRLAAHFEEKQGAMKLFATTLVARGLAAEVREDQLMDDLISKIPKPRLDSAVPPEPCDPPKAEYEAAEGCSCKDDDDEEDASSTASPLCSEPEYPSNLLWSSKADQSEEKAEILLRTPRLTALCALLQLLLLDSNFNL</sequence>
<evidence type="ECO:0000256" key="1">
    <source>
        <dbReference type="SAM" id="MobiDB-lite"/>
    </source>
</evidence>
<organism evidence="2 3">
    <name type="scientific">Dibothriocephalus latus</name>
    <name type="common">Fish tapeworm</name>
    <name type="synonym">Diphyllobothrium latum</name>
    <dbReference type="NCBI Taxonomy" id="60516"/>
    <lineage>
        <taxon>Eukaryota</taxon>
        <taxon>Metazoa</taxon>
        <taxon>Spiralia</taxon>
        <taxon>Lophotrochozoa</taxon>
        <taxon>Platyhelminthes</taxon>
        <taxon>Cestoda</taxon>
        <taxon>Eucestoda</taxon>
        <taxon>Diphyllobothriidea</taxon>
        <taxon>Diphyllobothriidae</taxon>
        <taxon>Dibothriocephalus</taxon>
    </lineage>
</organism>
<dbReference type="EMBL" id="UYRU01053078">
    <property type="protein sequence ID" value="VDN12123.1"/>
    <property type="molecule type" value="Genomic_DNA"/>
</dbReference>
<keyword evidence="3" id="KW-1185">Reference proteome</keyword>
<evidence type="ECO:0000313" key="2">
    <source>
        <dbReference type="EMBL" id="VDN12123.1"/>
    </source>
</evidence>
<dbReference type="AlphaFoldDB" id="A0A3P7LMH2"/>
<gene>
    <name evidence="2" type="ORF">DILT_LOCUS7954</name>
</gene>
<feature type="region of interest" description="Disordered" evidence="1">
    <location>
        <begin position="1"/>
        <end position="23"/>
    </location>
</feature>
<feature type="non-terminal residue" evidence="2">
    <location>
        <position position="315"/>
    </location>
</feature>
<protein>
    <submittedName>
        <fullName evidence="2">Uncharacterized protein</fullName>
    </submittedName>
</protein>
<proteinExistence type="predicted"/>
<name>A0A3P7LMH2_DIBLA</name>
<feature type="region of interest" description="Disordered" evidence="1">
    <location>
        <begin position="248"/>
        <end position="270"/>
    </location>
</feature>
<accession>A0A3P7LMH2</accession>